<evidence type="ECO:0000256" key="6">
    <source>
        <dbReference type="PROSITE-ProRule" id="PRU00192"/>
    </source>
</evidence>
<evidence type="ECO:0000256" key="1">
    <source>
        <dbReference type="ARBA" id="ARBA00022443"/>
    </source>
</evidence>
<dbReference type="EMBL" id="CP014501">
    <property type="protein sequence ID" value="ANB13557.1"/>
    <property type="molecule type" value="Genomic_DNA"/>
</dbReference>
<dbReference type="InterPro" id="IPR035459">
    <property type="entry name" value="Bzz1_SH3_1"/>
</dbReference>
<evidence type="ECO:0000259" key="9">
    <source>
        <dbReference type="PROSITE" id="PS50002"/>
    </source>
</evidence>
<keyword evidence="1 6" id="KW-0728">SH3 domain</keyword>
<feature type="compositionally biased region" description="Polar residues" evidence="8">
    <location>
        <begin position="394"/>
        <end position="403"/>
    </location>
</feature>
<dbReference type="InterPro" id="IPR001452">
    <property type="entry name" value="SH3_domain"/>
</dbReference>
<evidence type="ECO:0000259" key="10">
    <source>
        <dbReference type="PROSITE" id="PS51741"/>
    </source>
</evidence>
<dbReference type="InterPro" id="IPR031160">
    <property type="entry name" value="F_BAR_dom"/>
</dbReference>
<keyword evidence="12" id="KW-1185">Reference proteome</keyword>
<dbReference type="SMART" id="SM00055">
    <property type="entry name" value="FCH"/>
    <property type="match status" value="1"/>
</dbReference>
<dbReference type="InterPro" id="IPR027267">
    <property type="entry name" value="AH/BAR_dom_sf"/>
</dbReference>
<dbReference type="Gene3D" id="2.30.30.40">
    <property type="entry name" value="SH3 Domains"/>
    <property type="match status" value="2"/>
</dbReference>
<evidence type="ECO:0000256" key="8">
    <source>
        <dbReference type="SAM" id="MobiDB-lite"/>
    </source>
</evidence>
<evidence type="ECO:0000256" key="4">
    <source>
        <dbReference type="ARBA" id="ARBA00061387"/>
    </source>
</evidence>
<dbReference type="Pfam" id="PF14604">
    <property type="entry name" value="SH3_9"/>
    <property type="match status" value="1"/>
</dbReference>
<dbReference type="GO" id="GO:0045010">
    <property type="term" value="P:actin nucleation"/>
    <property type="evidence" value="ECO:0007669"/>
    <property type="project" value="UniProtKB-ARBA"/>
</dbReference>
<sequence length="646" mass="71015">MDDIQSFYRERAAIEKEYATKLVALSSKYFEKKAKLSTSLSVGDTPQVTPGSLENASLVTWTEILTETEQIGKEKQRLAQEFTISIADQIHGLELRFDEVKKKYVNCHEDVVKRREDIYSSHKKAKVDYDASCQKMEDTRMKASKSYDKSKEKANKKMEGKEHDMNKAKNHYLIKINVANRVKDKYYREDLPEILDGLQGVNEARVSLLNSFWKQAISLEKANNQRCITNLDKMTEVVEQNIQTLDSAMFVKHNLKQWKEPTDFVFVPSPIWGDDETMATGDDEELRYLRKRLADSRTKLSNETKNVESKLETYKQLVDAKKNMSSISASNQTALLSKHLMALQSVMAADTMRLVENVEVETIELATSDKDLSSVPVEQTVTKRGLFGRKKTVRTATGTSNGSGDADSALARTSTSSSLGRTVSRRSTTSSTTANSTDKHKHSFMSGILGRRGTHKPGSKSNASNEVAAAAHTDPFGAGGDQTSSHSQGTQYATALYAYSADGEDEISISEGQRLEVIEEDDGSGWINVRHGSEEGLVPASYVQLLPMTATIPKSVSNDSLVSGGVAGGAPGSAKKKGPTVAPKRGGKKVQYMIALYDYDATAPDELTIRAGDKILVVGEDVGDGWTQGELNAMSGTFPTAYAKLA</sequence>
<keyword evidence="2 7" id="KW-0175">Coiled coil</keyword>
<dbReference type="FunFam" id="1.20.1270.60:FF:000060">
    <property type="entry name" value="Actin polymerization protein Bzz1"/>
    <property type="match status" value="1"/>
</dbReference>
<feature type="region of interest" description="Disordered" evidence="8">
    <location>
        <begin position="140"/>
        <end position="163"/>
    </location>
</feature>
<dbReference type="SUPFAM" id="SSF103657">
    <property type="entry name" value="BAR/IMD domain-like"/>
    <property type="match status" value="1"/>
</dbReference>
<dbReference type="Proteomes" id="UP000189580">
    <property type="component" value="Chromosome a"/>
</dbReference>
<dbReference type="Gene3D" id="1.20.1270.60">
    <property type="entry name" value="Arfaptin homology (AH) domain/BAR domain"/>
    <property type="match status" value="1"/>
</dbReference>
<name>A0A161HKK2_9ASCO</name>
<comment type="function">
    <text evidence="3">Plays a role in endocytosis and trafficking to the vacuole. Functions with type I myosins to restore polarity of the actin cytoskeleton after NaCl stress.</text>
</comment>
<dbReference type="PROSITE" id="PS51741">
    <property type="entry name" value="F_BAR"/>
    <property type="match status" value="1"/>
</dbReference>
<reference evidence="11 12" key="1">
    <citation type="submission" date="2016-02" db="EMBL/GenBank/DDBJ databases">
        <title>Complete genome sequence and transcriptome regulation of the pentose utilising yeast Sugiyamaella lignohabitans.</title>
        <authorList>
            <person name="Bellasio M."/>
            <person name="Peymann A."/>
            <person name="Valli M."/>
            <person name="Sipitzky M."/>
            <person name="Graf A."/>
            <person name="Sauer M."/>
            <person name="Marx H."/>
            <person name="Mattanovich D."/>
        </authorList>
    </citation>
    <scope>NUCLEOTIDE SEQUENCE [LARGE SCALE GENOMIC DNA]</scope>
    <source>
        <strain evidence="11 12">CBS 10342</strain>
    </source>
</reference>
<protein>
    <recommendedName>
        <fullName evidence="5">Protein BZZ1</fullName>
    </recommendedName>
</protein>
<dbReference type="SUPFAM" id="SSF50044">
    <property type="entry name" value="SH3-domain"/>
    <property type="match status" value="2"/>
</dbReference>
<dbReference type="RefSeq" id="XP_018736034.1">
    <property type="nucleotide sequence ID" value="XM_018878764.1"/>
</dbReference>
<dbReference type="KEGG" id="slb:AWJ20_1853"/>
<evidence type="ECO:0000313" key="11">
    <source>
        <dbReference type="EMBL" id="ANB13557.1"/>
    </source>
</evidence>
<evidence type="ECO:0000256" key="7">
    <source>
        <dbReference type="PROSITE-ProRule" id="PRU01077"/>
    </source>
</evidence>
<dbReference type="GO" id="GO:0030833">
    <property type="term" value="P:regulation of actin filament polymerization"/>
    <property type="evidence" value="ECO:0007669"/>
    <property type="project" value="TreeGrafter"/>
</dbReference>
<accession>A0A161HKK2</accession>
<feature type="compositionally biased region" description="Low complexity" evidence="8">
    <location>
        <begin position="406"/>
        <end position="436"/>
    </location>
</feature>
<dbReference type="OrthoDB" id="8783038at2759"/>
<dbReference type="PANTHER" id="PTHR15735:SF21">
    <property type="entry name" value="PROTEIN NERVOUS WRECK"/>
    <property type="match status" value="1"/>
</dbReference>
<dbReference type="SMART" id="SM00326">
    <property type="entry name" value="SH3"/>
    <property type="match status" value="2"/>
</dbReference>
<dbReference type="InterPro" id="IPR036028">
    <property type="entry name" value="SH3-like_dom_sf"/>
</dbReference>
<gene>
    <name evidence="11" type="primary">BZZ1</name>
    <name evidence="11" type="ORF">AWJ20_1853</name>
</gene>
<evidence type="ECO:0000256" key="2">
    <source>
        <dbReference type="ARBA" id="ARBA00023054"/>
    </source>
</evidence>
<organism evidence="11 12">
    <name type="scientific">Sugiyamaella lignohabitans</name>
    <dbReference type="NCBI Taxonomy" id="796027"/>
    <lineage>
        <taxon>Eukaryota</taxon>
        <taxon>Fungi</taxon>
        <taxon>Dikarya</taxon>
        <taxon>Ascomycota</taxon>
        <taxon>Saccharomycotina</taxon>
        <taxon>Dipodascomycetes</taxon>
        <taxon>Dipodascales</taxon>
        <taxon>Trichomonascaceae</taxon>
        <taxon>Sugiyamaella</taxon>
    </lineage>
</organism>
<feature type="domain" description="SH3" evidence="9">
    <location>
        <begin position="488"/>
        <end position="548"/>
    </location>
</feature>
<evidence type="ECO:0000256" key="5">
    <source>
        <dbReference type="ARBA" id="ARBA00074946"/>
    </source>
</evidence>
<feature type="domain" description="F-BAR" evidence="10">
    <location>
        <begin position="1"/>
        <end position="246"/>
    </location>
</feature>
<proteinExistence type="inferred from homology"/>
<dbReference type="PANTHER" id="PTHR15735">
    <property type="entry name" value="FCH AND DOUBLE SH3 DOMAINS PROTEIN"/>
    <property type="match status" value="1"/>
</dbReference>
<dbReference type="GO" id="GO:0030864">
    <property type="term" value="C:cortical actin cytoskeleton"/>
    <property type="evidence" value="ECO:0007669"/>
    <property type="project" value="UniProtKB-ARBA"/>
</dbReference>
<feature type="region of interest" description="Disordered" evidence="8">
    <location>
        <begin position="392"/>
        <end position="467"/>
    </location>
</feature>
<evidence type="ECO:0000313" key="12">
    <source>
        <dbReference type="Proteomes" id="UP000189580"/>
    </source>
</evidence>
<dbReference type="PROSITE" id="PS50002">
    <property type="entry name" value="SH3"/>
    <property type="match status" value="2"/>
</dbReference>
<dbReference type="PRINTS" id="PR00452">
    <property type="entry name" value="SH3DOMAIN"/>
</dbReference>
<comment type="similarity">
    <text evidence="4">Belongs to the BZZ1 family.</text>
</comment>
<dbReference type="InterPro" id="IPR001060">
    <property type="entry name" value="FCH_dom"/>
</dbReference>
<dbReference type="Pfam" id="PF00018">
    <property type="entry name" value="SH3_1"/>
    <property type="match status" value="1"/>
</dbReference>
<dbReference type="GeneID" id="30033701"/>
<feature type="domain" description="SH3" evidence="9">
    <location>
        <begin position="588"/>
        <end position="646"/>
    </location>
</feature>
<dbReference type="CDD" id="cd11912">
    <property type="entry name" value="SH3_Bzz1_1"/>
    <property type="match status" value="1"/>
</dbReference>
<dbReference type="AlphaFoldDB" id="A0A161HKK2"/>
<dbReference type="Pfam" id="PF00611">
    <property type="entry name" value="FCH"/>
    <property type="match status" value="1"/>
</dbReference>
<dbReference type="PRINTS" id="PR00499">
    <property type="entry name" value="P67PHOX"/>
</dbReference>
<evidence type="ECO:0000256" key="3">
    <source>
        <dbReference type="ARBA" id="ARBA00054085"/>
    </source>
</evidence>